<name>A0A382M4B7_9ZZZZ</name>
<dbReference type="EMBL" id="UINC01091158">
    <property type="protein sequence ID" value="SVC43706.1"/>
    <property type="molecule type" value="Genomic_DNA"/>
</dbReference>
<accession>A0A382M4B7</accession>
<proteinExistence type="predicted"/>
<reference evidence="1" key="1">
    <citation type="submission" date="2018-05" db="EMBL/GenBank/DDBJ databases">
        <authorList>
            <person name="Lanie J.A."/>
            <person name="Ng W.-L."/>
            <person name="Kazmierczak K.M."/>
            <person name="Andrzejewski T.M."/>
            <person name="Davidsen T.M."/>
            <person name="Wayne K.J."/>
            <person name="Tettelin H."/>
            <person name="Glass J.I."/>
            <person name="Rusch D."/>
            <person name="Podicherti R."/>
            <person name="Tsui H.-C.T."/>
            <person name="Winkler M.E."/>
        </authorList>
    </citation>
    <scope>NUCLEOTIDE SEQUENCE</scope>
</reference>
<sequence>MTSFEELLTDAESSPQHNVVKLSPLGILKRFAIHHIDGRCMDVGGIEDLTGLKLTYSRFVSKSQYYSKRPRVSYIRTHMGLNAGKYALGG</sequence>
<gene>
    <name evidence="1" type="ORF">METZ01_LOCUS296560</name>
</gene>
<protein>
    <submittedName>
        <fullName evidence="1">Uncharacterized protein</fullName>
    </submittedName>
</protein>
<organism evidence="1">
    <name type="scientific">marine metagenome</name>
    <dbReference type="NCBI Taxonomy" id="408172"/>
    <lineage>
        <taxon>unclassified sequences</taxon>
        <taxon>metagenomes</taxon>
        <taxon>ecological metagenomes</taxon>
    </lineage>
</organism>
<evidence type="ECO:0000313" key="1">
    <source>
        <dbReference type="EMBL" id="SVC43706.1"/>
    </source>
</evidence>
<dbReference type="AlphaFoldDB" id="A0A382M4B7"/>